<proteinExistence type="predicted"/>
<dbReference type="RefSeq" id="XP_008881247.1">
    <property type="nucleotide sequence ID" value="XM_008883025.1"/>
</dbReference>
<gene>
    <name evidence="1" type="ORF">H310_15047</name>
</gene>
<dbReference type="EMBL" id="KI914098">
    <property type="protein sequence ID" value="ETV90119.1"/>
    <property type="molecule type" value="Genomic_DNA"/>
</dbReference>
<dbReference type="AlphaFoldDB" id="A0A024T863"/>
<accession>A0A024T863</accession>
<dbReference type="VEuPathDB" id="FungiDB:H310_15047"/>
<protein>
    <submittedName>
        <fullName evidence="1">Uncharacterized protein</fullName>
    </submittedName>
</protein>
<organism evidence="1">
    <name type="scientific">Aphanomyces invadans</name>
    <dbReference type="NCBI Taxonomy" id="157072"/>
    <lineage>
        <taxon>Eukaryota</taxon>
        <taxon>Sar</taxon>
        <taxon>Stramenopiles</taxon>
        <taxon>Oomycota</taxon>
        <taxon>Saprolegniomycetes</taxon>
        <taxon>Saprolegniales</taxon>
        <taxon>Verrucalvaceae</taxon>
        <taxon>Aphanomyces</taxon>
    </lineage>
</organism>
<evidence type="ECO:0000313" key="1">
    <source>
        <dbReference type="EMBL" id="ETV90119.1"/>
    </source>
</evidence>
<reference evidence="1" key="1">
    <citation type="submission" date="2013-12" db="EMBL/GenBank/DDBJ databases">
        <title>The Genome Sequence of Aphanomyces invadans NJM9701.</title>
        <authorList>
            <consortium name="The Broad Institute Genomics Platform"/>
            <person name="Russ C."/>
            <person name="Tyler B."/>
            <person name="van West P."/>
            <person name="Dieguez-Uribeondo J."/>
            <person name="Young S.K."/>
            <person name="Zeng Q."/>
            <person name="Gargeya S."/>
            <person name="Fitzgerald M."/>
            <person name="Abouelleil A."/>
            <person name="Alvarado L."/>
            <person name="Chapman S.B."/>
            <person name="Gainer-Dewar J."/>
            <person name="Goldberg J."/>
            <person name="Griggs A."/>
            <person name="Gujja S."/>
            <person name="Hansen M."/>
            <person name="Howarth C."/>
            <person name="Imamovic A."/>
            <person name="Ireland A."/>
            <person name="Larimer J."/>
            <person name="McCowan C."/>
            <person name="Murphy C."/>
            <person name="Pearson M."/>
            <person name="Poon T.W."/>
            <person name="Priest M."/>
            <person name="Roberts A."/>
            <person name="Saif S."/>
            <person name="Shea T."/>
            <person name="Sykes S."/>
            <person name="Wortman J."/>
            <person name="Nusbaum C."/>
            <person name="Birren B."/>
        </authorList>
    </citation>
    <scope>NUCLEOTIDE SEQUENCE [LARGE SCALE GENOMIC DNA]</scope>
    <source>
        <strain evidence="1">NJM9701</strain>
    </source>
</reference>
<name>A0A024T863_9STRA</name>
<dbReference type="GeneID" id="20092097"/>
<sequence length="148" mass="15865">MDRSKAIRAETKKEGKLGKAVTIAKEVNTVGPNETTAVPYAARIVCTANEVVEIGASFDSVEDQSVIPPKTLKRLQDVTWSGVEKKVMLATMHELVDDLVDEEEALVPMELAECLPDMTPVDRAVEQAKVQTTLDAKAAGAMAASCGH</sequence>